<reference evidence="2" key="1">
    <citation type="journal article" date="2014" name="Front. Microbiol.">
        <title>High frequency of phylogenetically diverse reductive dehalogenase-homologous genes in deep subseafloor sedimentary metagenomes.</title>
        <authorList>
            <person name="Kawai M."/>
            <person name="Futagami T."/>
            <person name="Toyoda A."/>
            <person name="Takaki Y."/>
            <person name="Nishi S."/>
            <person name="Hori S."/>
            <person name="Arai W."/>
            <person name="Tsubouchi T."/>
            <person name="Morono Y."/>
            <person name="Uchiyama I."/>
            <person name="Ito T."/>
            <person name="Fujiyama A."/>
            <person name="Inagaki F."/>
            <person name="Takami H."/>
        </authorList>
    </citation>
    <scope>NUCLEOTIDE SEQUENCE</scope>
    <source>
        <strain evidence="2">Expedition CK06-06</strain>
    </source>
</reference>
<evidence type="ECO:0000256" key="1">
    <source>
        <dbReference type="SAM" id="MobiDB-lite"/>
    </source>
</evidence>
<comment type="caution">
    <text evidence="2">The sequence shown here is derived from an EMBL/GenBank/DDBJ whole genome shotgun (WGS) entry which is preliminary data.</text>
</comment>
<feature type="compositionally biased region" description="Basic and acidic residues" evidence="1">
    <location>
        <begin position="1"/>
        <end position="14"/>
    </location>
</feature>
<accession>X1FRQ6</accession>
<organism evidence="2">
    <name type="scientific">marine sediment metagenome</name>
    <dbReference type="NCBI Taxonomy" id="412755"/>
    <lineage>
        <taxon>unclassified sequences</taxon>
        <taxon>metagenomes</taxon>
        <taxon>ecological metagenomes</taxon>
    </lineage>
</organism>
<feature type="non-terminal residue" evidence="2">
    <location>
        <position position="1"/>
    </location>
</feature>
<dbReference type="AlphaFoldDB" id="X1FRQ6"/>
<protein>
    <submittedName>
        <fullName evidence="2">Uncharacterized protein</fullName>
    </submittedName>
</protein>
<name>X1FRQ6_9ZZZZ</name>
<feature type="region of interest" description="Disordered" evidence="1">
    <location>
        <begin position="1"/>
        <end position="40"/>
    </location>
</feature>
<dbReference type="EMBL" id="BARU01022817">
    <property type="protein sequence ID" value="GAH47662.1"/>
    <property type="molecule type" value="Genomic_DNA"/>
</dbReference>
<gene>
    <name evidence="2" type="ORF">S03H2_37116</name>
</gene>
<evidence type="ECO:0000313" key="2">
    <source>
        <dbReference type="EMBL" id="GAH47662.1"/>
    </source>
</evidence>
<proteinExistence type="predicted"/>
<sequence>RGKDKRVENKKGQDCHTIIQKSRPAPMTYLKIPGNPKCPL</sequence>